<gene>
    <name evidence="3" type="ORF">EZS27_035858</name>
</gene>
<name>A0A5J4PX20_9ZZZZ</name>
<dbReference type="PANTHER" id="PTHR42954:SF2">
    <property type="entry name" value="FE(2+) TRANSPORT PROTEIN A"/>
    <property type="match status" value="1"/>
</dbReference>
<reference evidence="3" key="1">
    <citation type="submission" date="2019-03" db="EMBL/GenBank/DDBJ databases">
        <title>Single cell metagenomics reveals metabolic interactions within the superorganism composed of flagellate Streblomastix strix and complex community of Bacteroidetes bacteria on its surface.</title>
        <authorList>
            <person name="Treitli S.C."/>
            <person name="Kolisko M."/>
            <person name="Husnik F."/>
            <person name="Keeling P."/>
            <person name="Hampl V."/>
        </authorList>
    </citation>
    <scope>NUCLEOTIDE SEQUENCE</scope>
    <source>
        <strain evidence="3">STM</strain>
    </source>
</reference>
<proteinExistence type="predicted"/>
<protein>
    <recommendedName>
        <fullName evidence="2">Ferrous iron transporter FeoA-like domain-containing protein</fullName>
    </recommendedName>
</protein>
<dbReference type="Gene3D" id="2.30.30.90">
    <property type="match status" value="1"/>
</dbReference>
<evidence type="ECO:0000256" key="1">
    <source>
        <dbReference type="ARBA" id="ARBA00023004"/>
    </source>
</evidence>
<dbReference type="InterPro" id="IPR038157">
    <property type="entry name" value="FeoA_core_dom"/>
</dbReference>
<evidence type="ECO:0000313" key="3">
    <source>
        <dbReference type="EMBL" id="KAA6313361.1"/>
    </source>
</evidence>
<comment type="caution">
    <text evidence="3">The sequence shown here is derived from an EMBL/GenBank/DDBJ whole genome shotgun (WGS) entry which is preliminary data.</text>
</comment>
<sequence length="105" mass="11860">MYLSDLHTGEKGIIVKVRGRGSFRKRILDMGFIKGHVVEVILNAPLQDPIKYKVMDYEVSLRRSEAALIDVVTDPELAVQPATSIETLSEKIHRDFQADTKTIHV</sequence>
<organism evidence="3">
    <name type="scientific">termite gut metagenome</name>
    <dbReference type="NCBI Taxonomy" id="433724"/>
    <lineage>
        <taxon>unclassified sequences</taxon>
        <taxon>metagenomes</taxon>
        <taxon>organismal metagenomes</taxon>
    </lineage>
</organism>
<dbReference type="SMART" id="SM00899">
    <property type="entry name" value="FeoA"/>
    <property type="match status" value="1"/>
</dbReference>
<dbReference type="AlphaFoldDB" id="A0A5J4PX20"/>
<dbReference type="InterPro" id="IPR052713">
    <property type="entry name" value="FeoA"/>
</dbReference>
<dbReference type="InterPro" id="IPR007167">
    <property type="entry name" value="Fe-transptr_FeoA-like"/>
</dbReference>
<dbReference type="SUPFAM" id="SSF50037">
    <property type="entry name" value="C-terminal domain of transcriptional repressors"/>
    <property type="match status" value="1"/>
</dbReference>
<accession>A0A5J4PX20</accession>
<dbReference type="PANTHER" id="PTHR42954">
    <property type="entry name" value="FE(2+) TRANSPORT PROTEIN A"/>
    <property type="match status" value="1"/>
</dbReference>
<dbReference type="Pfam" id="PF04023">
    <property type="entry name" value="FeoA"/>
    <property type="match status" value="1"/>
</dbReference>
<evidence type="ECO:0000259" key="2">
    <source>
        <dbReference type="SMART" id="SM00899"/>
    </source>
</evidence>
<dbReference type="InterPro" id="IPR008988">
    <property type="entry name" value="Transcriptional_repressor_C"/>
</dbReference>
<feature type="domain" description="Ferrous iron transporter FeoA-like" evidence="2">
    <location>
        <begin position="1"/>
        <end position="73"/>
    </location>
</feature>
<keyword evidence="1" id="KW-0408">Iron</keyword>
<feature type="non-terminal residue" evidence="3">
    <location>
        <position position="105"/>
    </location>
</feature>
<dbReference type="EMBL" id="SNRY01006098">
    <property type="protein sequence ID" value="KAA6313361.1"/>
    <property type="molecule type" value="Genomic_DNA"/>
</dbReference>
<dbReference type="GO" id="GO:0046914">
    <property type="term" value="F:transition metal ion binding"/>
    <property type="evidence" value="ECO:0007669"/>
    <property type="project" value="InterPro"/>
</dbReference>